<protein>
    <recommendedName>
        <fullName evidence="4">Agmatine deiminase family protein</fullName>
    </recommendedName>
</protein>
<proteinExistence type="predicted"/>
<reference evidence="2 3" key="1">
    <citation type="submission" date="2020-05" db="EMBL/GenBank/DDBJ databases">
        <title>Parvularcula mediterraneae sp. nov., isolated from polypropylene straw from shallow seawater of the seashore of Laganas in Zakynthos island, Greece.</title>
        <authorList>
            <person name="Szabo I."/>
            <person name="Al-Omari J."/>
            <person name="Rado J."/>
            <person name="Szerdahelyi G.S."/>
        </authorList>
    </citation>
    <scope>NUCLEOTIDE SEQUENCE [LARGE SCALE GENOMIC DNA]</scope>
    <source>
        <strain evidence="2 3">ZS-1/3</strain>
    </source>
</reference>
<name>A0A7Y3RQP5_9PROT</name>
<dbReference type="Pfam" id="PF04371">
    <property type="entry name" value="PAD_porph"/>
    <property type="match status" value="1"/>
</dbReference>
<gene>
    <name evidence="2" type="ORF">HK107_14920</name>
</gene>
<comment type="caution">
    <text evidence="2">The sequence shown here is derived from an EMBL/GenBank/DDBJ whole genome shotgun (WGS) entry which is preliminary data.</text>
</comment>
<dbReference type="PANTHER" id="PTHR31377">
    <property type="entry name" value="AGMATINE DEIMINASE-RELATED"/>
    <property type="match status" value="1"/>
</dbReference>
<keyword evidence="3" id="KW-1185">Reference proteome</keyword>
<organism evidence="2 3">
    <name type="scientific">Parvularcula mediterranea</name>
    <dbReference type="NCBI Taxonomy" id="2732508"/>
    <lineage>
        <taxon>Bacteria</taxon>
        <taxon>Pseudomonadati</taxon>
        <taxon>Pseudomonadota</taxon>
        <taxon>Alphaproteobacteria</taxon>
        <taxon>Parvularculales</taxon>
        <taxon>Parvularculaceae</taxon>
        <taxon>Parvularcula</taxon>
    </lineage>
</organism>
<dbReference type="RefSeq" id="WP_173201219.1">
    <property type="nucleotide sequence ID" value="NZ_JABFCX010000003.1"/>
</dbReference>
<dbReference type="GO" id="GO:0009446">
    <property type="term" value="P:putrescine biosynthetic process"/>
    <property type="evidence" value="ECO:0007669"/>
    <property type="project" value="InterPro"/>
</dbReference>
<dbReference type="Gene3D" id="3.75.10.10">
    <property type="entry name" value="L-arginine/glycine Amidinotransferase, Chain A"/>
    <property type="match status" value="1"/>
</dbReference>
<dbReference type="SUPFAM" id="SSF55909">
    <property type="entry name" value="Pentein"/>
    <property type="match status" value="1"/>
</dbReference>
<dbReference type="GO" id="GO:0047632">
    <property type="term" value="F:agmatine deiminase activity"/>
    <property type="evidence" value="ECO:0007669"/>
    <property type="project" value="TreeGrafter"/>
</dbReference>
<dbReference type="Proteomes" id="UP000536835">
    <property type="component" value="Unassembled WGS sequence"/>
</dbReference>
<dbReference type="PANTHER" id="PTHR31377:SF0">
    <property type="entry name" value="AGMATINE DEIMINASE-RELATED"/>
    <property type="match status" value="1"/>
</dbReference>
<dbReference type="GO" id="GO:0004668">
    <property type="term" value="F:protein-arginine deiminase activity"/>
    <property type="evidence" value="ECO:0007669"/>
    <property type="project" value="InterPro"/>
</dbReference>
<dbReference type="AlphaFoldDB" id="A0A7Y3RQP5"/>
<evidence type="ECO:0008006" key="4">
    <source>
        <dbReference type="Google" id="ProtNLM"/>
    </source>
</evidence>
<accession>A0A7Y3RQP5</accession>
<dbReference type="InterPro" id="IPR007466">
    <property type="entry name" value="Peptidyl-Arg-deiminase_porph"/>
</dbReference>
<sequence>MDRRQLLTGLSAAAFVPISARAQAEAAHTFPPEWHEHEAIWMGWTDSVTASDAHTTLRLEMIEALAPHVPVKMLVTGDDVAAHIRKLMDKRRIPAEAVIFVKQPTVDVWTRDSGPLFVSDGKTLQLADFKWGNYGFPWPHTGPMSMERKNLDQEVAAQFGYKKRRSEVVAEGGGIDVNSSCMVSYMDAALHRNPGFTLAEIEDAFKRLYGKKKVIWLNRAPVSDRVFAGPKVANFFGWGANGHVDEYVRFTDENTVLVAQVSEEEREMNALYRLDHEILEENRRQLELATDPWGRPFEVIPMPMPDVTTMMETRTLTEEDFRVGAFGAPMHSVYRDFKPGDEIHWLPAMSYLNFLVTNDVVLTAKYGKEGRADHLRKTDEQAAEILKERFPGRKIIGIDPMAANWNGGGMHCITQQEPKLKG</sequence>
<keyword evidence="1" id="KW-0378">Hydrolase</keyword>
<evidence type="ECO:0000256" key="1">
    <source>
        <dbReference type="ARBA" id="ARBA00022801"/>
    </source>
</evidence>
<evidence type="ECO:0000313" key="3">
    <source>
        <dbReference type="Proteomes" id="UP000536835"/>
    </source>
</evidence>
<dbReference type="EMBL" id="JABFCX010000003">
    <property type="protein sequence ID" value="NNU17622.1"/>
    <property type="molecule type" value="Genomic_DNA"/>
</dbReference>
<evidence type="ECO:0000313" key="2">
    <source>
        <dbReference type="EMBL" id="NNU17622.1"/>
    </source>
</evidence>